<keyword evidence="3" id="KW-1185">Reference proteome</keyword>
<evidence type="ECO:0000313" key="3">
    <source>
        <dbReference type="Proteomes" id="UP001283361"/>
    </source>
</evidence>
<dbReference type="AlphaFoldDB" id="A0AAE1B6E1"/>
<dbReference type="EMBL" id="JAWDGP010000534">
    <property type="protein sequence ID" value="KAK3799806.1"/>
    <property type="molecule type" value="Genomic_DNA"/>
</dbReference>
<gene>
    <name evidence="2" type="ORF">RRG08_048530</name>
</gene>
<protein>
    <submittedName>
        <fullName evidence="2">Uncharacterized protein</fullName>
    </submittedName>
</protein>
<proteinExistence type="predicted"/>
<accession>A0AAE1B6E1</accession>
<evidence type="ECO:0000256" key="1">
    <source>
        <dbReference type="SAM" id="MobiDB-lite"/>
    </source>
</evidence>
<feature type="region of interest" description="Disordered" evidence="1">
    <location>
        <begin position="1"/>
        <end position="23"/>
    </location>
</feature>
<comment type="caution">
    <text evidence="2">The sequence shown here is derived from an EMBL/GenBank/DDBJ whole genome shotgun (WGS) entry which is preliminary data.</text>
</comment>
<dbReference type="Proteomes" id="UP001283361">
    <property type="component" value="Unassembled WGS sequence"/>
</dbReference>
<sequence length="91" mass="10330">MSGSGRRADWGERRQKNQTYHEVQLDDIKSRQSERVYVSPTPTIVSTRVGTAENPSALSLMSIWPCKQLIKFCERKGVRSHSNLKPQQGVT</sequence>
<evidence type="ECO:0000313" key="2">
    <source>
        <dbReference type="EMBL" id="KAK3799806.1"/>
    </source>
</evidence>
<reference evidence="2" key="1">
    <citation type="journal article" date="2023" name="G3 (Bethesda)">
        <title>A reference genome for the long-term kleptoplast-retaining sea slug Elysia crispata morphotype clarki.</title>
        <authorList>
            <person name="Eastman K.E."/>
            <person name="Pendleton A.L."/>
            <person name="Shaikh M.A."/>
            <person name="Suttiyut T."/>
            <person name="Ogas R."/>
            <person name="Tomko P."/>
            <person name="Gavelis G."/>
            <person name="Widhalm J.R."/>
            <person name="Wisecaver J.H."/>
        </authorList>
    </citation>
    <scope>NUCLEOTIDE SEQUENCE</scope>
    <source>
        <strain evidence="2">ECLA1</strain>
    </source>
</reference>
<feature type="compositionally biased region" description="Basic and acidic residues" evidence="1">
    <location>
        <begin position="1"/>
        <end position="15"/>
    </location>
</feature>
<name>A0AAE1B6E1_9GAST</name>
<organism evidence="2 3">
    <name type="scientific">Elysia crispata</name>
    <name type="common">lettuce slug</name>
    <dbReference type="NCBI Taxonomy" id="231223"/>
    <lineage>
        <taxon>Eukaryota</taxon>
        <taxon>Metazoa</taxon>
        <taxon>Spiralia</taxon>
        <taxon>Lophotrochozoa</taxon>
        <taxon>Mollusca</taxon>
        <taxon>Gastropoda</taxon>
        <taxon>Heterobranchia</taxon>
        <taxon>Euthyneura</taxon>
        <taxon>Panpulmonata</taxon>
        <taxon>Sacoglossa</taxon>
        <taxon>Placobranchoidea</taxon>
        <taxon>Plakobranchidae</taxon>
        <taxon>Elysia</taxon>
    </lineage>
</organism>